<gene>
    <name evidence="1" type="ORF">GGR46_003611</name>
</gene>
<evidence type="ECO:0000313" key="1">
    <source>
        <dbReference type="EMBL" id="MBB4100039.1"/>
    </source>
</evidence>
<proteinExistence type="predicted"/>
<sequence>MALIAIDPGEIADLGTNVAMHGTLGASIADIDDMFELIVGIAILIYEIAPGFA</sequence>
<organism evidence="1 2">
    <name type="scientific">Sphingomonas kyeonggiensis</name>
    <dbReference type="NCBI Taxonomy" id="1268553"/>
    <lineage>
        <taxon>Bacteria</taxon>
        <taxon>Pseudomonadati</taxon>
        <taxon>Pseudomonadota</taxon>
        <taxon>Alphaproteobacteria</taxon>
        <taxon>Sphingomonadales</taxon>
        <taxon>Sphingomonadaceae</taxon>
        <taxon>Sphingomonas</taxon>
    </lineage>
</organism>
<keyword evidence="2" id="KW-1185">Reference proteome</keyword>
<protein>
    <submittedName>
        <fullName evidence="1">Uncharacterized protein</fullName>
    </submittedName>
</protein>
<dbReference type="RefSeq" id="WP_183999371.1">
    <property type="nucleotide sequence ID" value="NZ_JACIEH010000003.1"/>
</dbReference>
<dbReference type="AlphaFoldDB" id="A0A7W6NXC5"/>
<evidence type="ECO:0000313" key="2">
    <source>
        <dbReference type="Proteomes" id="UP000557392"/>
    </source>
</evidence>
<name>A0A7W6NXC5_9SPHN</name>
<reference evidence="1 2" key="1">
    <citation type="submission" date="2020-08" db="EMBL/GenBank/DDBJ databases">
        <title>Genomic Encyclopedia of Type Strains, Phase IV (KMG-IV): sequencing the most valuable type-strain genomes for metagenomic binning, comparative biology and taxonomic classification.</title>
        <authorList>
            <person name="Goeker M."/>
        </authorList>
    </citation>
    <scope>NUCLEOTIDE SEQUENCE [LARGE SCALE GENOMIC DNA]</scope>
    <source>
        <strain evidence="1 2">DSM 101806</strain>
    </source>
</reference>
<dbReference type="EMBL" id="JACIEH010000003">
    <property type="protein sequence ID" value="MBB4100039.1"/>
    <property type="molecule type" value="Genomic_DNA"/>
</dbReference>
<comment type="caution">
    <text evidence="1">The sequence shown here is derived from an EMBL/GenBank/DDBJ whole genome shotgun (WGS) entry which is preliminary data.</text>
</comment>
<accession>A0A7W6NXC5</accession>
<dbReference type="Proteomes" id="UP000557392">
    <property type="component" value="Unassembled WGS sequence"/>
</dbReference>